<sequence length="47" mass="5518">MREQGAGSRERKVAEEAEGARQFTHSRINSEFRIPNSLHYTPHPIYY</sequence>
<feature type="compositionally biased region" description="Basic and acidic residues" evidence="1">
    <location>
        <begin position="1"/>
        <end position="19"/>
    </location>
</feature>
<proteinExistence type="predicted"/>
<dbReference type="RefSeq" id="WP_165587630.1">
    <property type="nucleotide sequence ID" value="NZ_JTJC03000001.1"/>
</dbReference>
<dbReference type="EMBL" id="JTJC03000001">
    <property type="protein sequence ID" value="NHC34441.1"/>
    <property type="molecule type" value="Genomic_DNA"/>
</dbReference>
<gene>
    <name evidence="2" type="ORF">QH73_0007175</name>
</gene>
<evidence type="ECO:0000313" key="3">
    <source>
        <dbReference type="Proteomes" id="UP000031532"/>
    </source>
</evidence>
<evidence type="ECO:0000313" key="2">
    <source>
        <dbReference type="EMBL" id="NHC34441.1"/>
    </source>
</evidence>
<protein>
    <submittedName>
        <fullName evidence="2">Uncharacterized protein</fullName>
    </submittedName>
</protein>
<evidence type="ECO:0000256" key="1">
    <source>
        <dbReference type="SAM" id="MobiDB-lite"/>
    </source>
</evidence>
<reference evidence="2 3" key="1">
    <citation type="journal article" date="2015" name="Genome Announc.">
        <title>Draft Genome Sequence of the Terrestrial Cyanobacterium Scytonema millei VB511283, Isolated from Eastern India.</title>
        <authorList>
            <person name="Sen D."/>
            <person name="Chandrababunaidu M.M."/>
            <person name="Singh D."/>
            <person name="Sanghi N."/>
            <person name="Ghorai A."/>
            <person name="Mishra G.P."/>
            <person name="Madduluri M."/>
            <person name="Adhikary S.P."/>
            <person name="Tripathy S."/>
        </authorList>
    </citation>
    <scope>NUCLEOTIDE SEQUENCE [LARGE SCALE GENOMIC DNA]</scope>
    <source>
        <strain evidence="2 3">VB511283</strain>
    </source>
</reference>
<feature type="region of interest" description="Disordered" evidence="1">
    <location>
        <begin position="1"/>
        <end position="22"/>
    </location>
</feature>
<comment type="caution">
    <text evidence="2">The sequence shown here is derived from an EMBL/GenBank/DDBJ whole genome shotgun (WGS) entry which is preliminary data.</text>
</comment>
<dbReference type="Proteomes" id="UP000031532">
    <property type="component" value="Unassembled WGS sequence"/>
</dbReference>
<dbReference type="AlphaFoldDB" id="A0A9X5I429"/>
<organism evidence="2 3">
    <name type="scientific">Scytonema millei VB511283</name>
    <dbReference type="NCBI Taxonomy" id="1245923"/>
    <lineage>
        <taxon>Bacteria</taxon>
        <taxon>Bacillati</taxon>
        <taxon>Cyanobacteriota</taxon>
        <taxon>Cyanophyceae</taxon>
        <taxon>Nostocales</taxon>
        <taxon>Scytonemataceae</taxon>
        <taxon>Scytonema</taxon>
    </lineage>
</organism>
<accession>A0A9X5I429</accession>
<name>A0A9X5I429_9CYAN</name>
<keyword evidence="3" id="KW-1185">Reference proteome</keyword>